<dbReference type="EMBL" id="JAUZMY010000021">
    <property type="protein sequence ID" value="MEE2039624.1"/>
    <property type="molecule type" value="Genomic_DNA"/>
</dbReference>
<gene>
    <name evidence="2" type="ORF">Q8791_20610</name>
</gene>
<reference evidence="2 3" key="1">
    <citation type="submission" date="2023-08" db="EMBL/GenBank/DDBJ databases">
        <authorList>
            <person name="Girao M."/>
            <person name="Carvalho M.F."/>
        </authorList>
    </citation>
    <scope>NUCLEOTIDE SEQUENCE [LARGE SCALE GENOMIC DNA]</scope>
    <source>
        <strain evidence="2 3">CT-R113</strain>
    </source>
</reference>
<organism evidence="2 3">
    <name type="scientific">Nocardiopsis codii</name>
    <dbReference type="NCBI Taxonomy" id="3065942"/>
    <lineage>
        <taxon>Bacteria</taxon>
        <taxon>Bacillati</taxon>
        <taxon>Actinomycetota</taxon>
        <taxon>Actinomycetes</taxon>
        <taxon>Streptosporangiales</taxon>
        <taxon>Nocardiopsidaceae</taxon>
        <taxon>Nocardiopsis</taxon>
    </lineage>
</organism>
<dbReference type="Proteomes" id="UP001356095">
    <property type="component" value="Unassembled WGS sequence"/>
</dbReference>
<evidence type="ECO:0008006" key="4">
    <source>
        <dbReference type="Google" id="ProtNLM"/>
    </source>
</evidence>
<keyword evidence="3" id="KW-1185">Reference proteome</keyword>
<sequence length="83" mass="8491">MNVTAKLGLYALGLVAVFAAAFGVGGLAGPVLPQEAPEHARSAESGDGSSPGGRDHTEDAEHGDGPSDATRDHEERQEIREGP</sequence>
<feature type="region of interest" description="Disordered" evidence="1">
    <location>
        <begin position="27"/>
        <end position="83"/>
    </location>
</feature>
<name>A0ABU7KBL0_9ACTN</name>
<accession>A0ABU7KBL0</accession>
<dbReference type="RefSeq" id="WP_330093393.1">
    <property type="nucleotide sequence ID" value="NZ_JAUZMY010000021.1"/>
</dbReference>
<proteinExistence type="predicted"/>
<evidence type="ECO:0000256" key="1">
    <source>
        <dbReference type="SAM" id="MobiDB-lite"/>
    </source>
</evidence>
<evidence type="ECO:0000313" key="2">
    <source>
        <dbReference type="EMBL" id="MEE2039624.1"/>
    </source>
</evidence>
<comment type="caution">
    <text evidence="2">The sequence shown here is derived from an EMBL/GenBank/DDBJ whole genome shotgun (WGS) entry which is preliminary data.</text>
</comment>
<evidence type="ECO:0000313" key="3">
    <source>
        <dbReference type="Proteomes" id="UP001356095"/>
    </source>
</evidence>
<feature type="compositionally biased region" description="Basic and acidic residues" evidence="1">
    <location>
        <begin position="53"/>
        <end position="83"/>
    </location>
</feature>
<protein>
    <recommendedName>
        <fullName evidence="4">Secreted protein</fullName>
    </recommendedName>
</protein>